<dbReference type="InterPro" id="IPR003774">
    <property type="entry name" value="AlgH-like"/>
</dbReference>
<sequence>MAGKAAYLDGKFLIAMPALDDGEFGRSVIYMCAHSPEGAMGLVINKPLDHLSFPDLLVQLEIIPDEKRIRLPSEARDMRVHQGGPVDTGRGFVLHTSDFHLDASTLPISEDLSLTATVEILKAIAEGRGPEHSLLTLGYAGWAPGQLESEIQANGWLITDSDPDIIFSAADSDRYRRALATLGVDLAALSPVSGRA</sequence>
<dbReference type="PANTHER" id="PTHR30327">
    <property type="entry name" value="UNCHARACTERIZED PROTEIN YQGE"/>
    <property type="match status" value="1"/>
</dbReference>
<dbReference type="RefSeq" id="WP_101290788.1">
    <property type="nucleotide sequence ID" value="NZ_FOUQ01000006.1"/>
</dbReference>
<dbReference type="GO" id="GO:0005829">
    <property type="term" value="C:cytosol"/>
    <property type="evidence" value="ECO:0007669"/>
    <property type="project" value="TreeGrafter"/>
</dbReference>
<dbReference type="Pfam" id="PF02622">
    <property type="entry name" value="DUF179"/>
    <property type="match status" value="1"/>
</dbReference>
<dbReference type="AlphaFoldDB" id="A0A1I4TT20"/>
<evidence type="ECO:0000256" key="2">
    <source>
        <dbReference type="HAMAP-Rule" id="MF_00758"/>
    </source>
</evidence>
<dbReference type="HAMAP" id="MF_00758">
    <property type="entry name" value="UPF0301"/>
    <property type="match status" value="1"/>
</dbReference>
<evidence type="ECO:0000313" key="4">
    <source>
        <dbReference type="Proteomes" id="UP000233491"/>
    </source>
</evidence>
<gene>
    <name evidence="3" type="ORF">CXZ10_18200</name>
</gene>
<keyword evidence="4" id="KW-1185">Reference proteome</keyword>
<dbReference type="EMBL" id="PJNW01000016">
    <property type="protein sequence ID" value="PKR87661.1"/>
    <property type="molecule type" value="Genomic_DNA"/>
</dbReference>
<protein>
    <recommendedName>
        <fullName evidence="2">UPF0301 protein CXZ10_18200</fullName>
    </recommendedName>
</protein>
<dbReference type="Gene3D" id="3.40.1740.10">
    <property type="entry name" value="VC0467-like"/>
    <property type="match status" value="1"/>
</dbReference>
<organism evidence="3 4">
    <name type="scientific">Pleomorphomonas diazotrophica</name>
    <dbReference type="NCBI Taxonomy" id="1166257"/>
    <lineage>
        <taxon>Bacteria</taxon>
        <taxon>Pseudomonadati</taxon>
        <taxon>Pseudomonadota</taxon>
        <taxon>Alphaproteobacteria</taxon>
        <taxon>Hyphomicrobiales</taxon>
        <taxon>Pleomorphomonadaceae</taxon>
        <taxon>Pleomorphomonas</taxon>
    </lineage>
</organism>
<reference evidence="3 4" key="1">
    <citation type="submission" date="2017-12" db="EMBL/GenBank/DDBJ databases">
        <title>Anaerobic carbon monoxide metabolism by Pleomorphomonas carboxyditropha sp. nov., a new mesophilic hydrogenogenic carboxidotroph.</title>
        <authorList>
            <person name="Esquivel-Elizondo S."/>
            <person name="Krajmalnik-Brown R."/>
        </authorList>
    </citation>
    <scope>NUCLEOTIDE SEQUENCE [LARGE SCALE GENOMIC DNA]</scope>
    <source>
        <strain evidence="3 4">R5-392</strain>
    </source>
</reference>
<dbReference type="Proteomes" id="UP000233491">
    <property type="component" value="Unassembled WGS sequence"/>
</dbReference>
<name>A0A1I4TT20_9HYPH</name>
<dbReference type="NCBIfam" id="NF001268">
    <property type="entry name" value="PRK00228.1-4"/>
    <property type="match status" value="1"/>
</dbReference>
<comment type="similarity">
    <text evidence="1 2">Belongs to the UPF0301 (AlgH) family.</text>
</comment>
<dbReference type="OrthoDB" id="9807486at2"/>
<evidence type="ECO:0000313" key="3">
    <source>
        <dbReference type="EMBL" id="PKR87661.1"/>
    </source>
</evidence>
<proteinExistence type="inferred from homology"/>
<dbReference type="SUPFAM" id="SSF143456">
    <property type="entry name" value="VC0467-like"/>
    <property type="match status" value="1"/>
</dbReference>
<dbReference type="PANTHER" id="PTHR30327:SF1">
    <property type="entry name" value="UPF0301 PROTEIN YQGE"/>
    <property type="match status" value="1"/>
</dbReference>
<evidence type="ECO:0000256" key="1">
    <source>
        <dbReference type="ARBA" id="ARBA00009600"/>
    </source>
</evidence>
<accession>A0A1I4TT20</accession>
<comment type="caution">
    <text evidence="3">The sequence shown here is derived from an EMBL/GenBank/DDBJ whole genome shotgun (WGS) entry which is preliminary data.</text>
</comment>